<feature type="transmembrane region" description="Helical" evidence="7">
    <location>
        <begin position="219"/>
        <end position="239"/>
    </location>
</feature>
<dbReference type="PATRIC" id="fig|1423722.3.peg.795"/>
<evidence type="ECO:0000313" key="9">
    <source>
        <dbReference type="EMBL" id="KRK38009.1"/>
    </source>
</evidence>
<dbReference type="PANTHER" id="PTHR43414:SF6">
    <property type="entry name" value="MULTIDRUG RESISTANCE PROTEIN MDTG"/>
    <property type="match status" value="1"/>
</dbReference>
<dbReference type="CDD" id="cd17391">
    <property type="entry name" value="MFS_MdtG_MDR_like"/>
    <property type="match status" value="1"/>
</dbReference>
<dbReference type="RefSeq" id="WP_056946654.1">
    <property type="nucleotide sequence ID" value="NZ_AZCV01000002.1"/>
</dbReference>
<evidence type="ECO:0000256" key="3">
    <source>
        <dbReference type="ARBA" id="ARBA00022475"/>
    </source>
</evidence>
<sequence length="410" mass="44399">MKRLSFNIGNKKLPVWKQNLHVLWFGNFVAGLGFSLITPFMSLFIDTLGKFSRTELNLWSGVTFSSTFLITAIVSPIWGKLADQHGRKIMMLRASLGMAIIIALMSFVTNVYQLIALRTLQGVFSGFISNSNALLATSAPKEKSGQALGTLTTGTVTGTLLGPLFGGVIAEAFGYRVPFLITGSLLFIAFLLTVFFVHEEFTPVAKKDMVNASSLYKNLKYPHLIMGMFITTLIVQASNNSVNPILSLYVRQLMNNGDGVALVSGIVSSLPGIATLLAAPRFGAWGDRIGTHKILLGGLIFGVIVFIPQAFVTNVYQLGFLRLLVGISDAAMLPQIQTLLAKYSPYEATGRIFSYNQSFQAAGNVVGPMLGSGVSGIFGYSAVFISTSLLVAANFILAFFNTREIRDEDK</sequence>
<dbReference type="InterPro" id="IPR011701">
    <property type="entry name" value="MFS"/>
</dbReference>
<dbReference type="InterPro" id="IPR020846">
    <property type="entry name" value="MFS_dom"/>
</dbReference>
<evidence type="ECO:0000256" key="7">
    <source>
        <dbReference type="SAM" id="Phobius"/>
    </source>
</evidence>
<feature type="transmembrane region" description="Helical" evidence="7">
    <location>
        <begin position="147"/>
        <end position="169"/>
    </location>
</feature>
<dbReference type="Proteomes" id="UP000050909">
    <property type="component" value="Unassembled WGS sequence"/>
</dbReference>
<dbReference type="Pfam" id="PF07690">
    <property type="entry name" value="MFS_1"/>
    <property type="match status" value="1"/>
</dbReference>
<dbReference type="GO" id="GO:0005886">
    <property type="term" value="C:plasma membrane"/>
    <property type="evidence" value="ECO:0007669"/>
    <property type="project" value="UniProtKB-SubCell"/>
</dbReference>
<evidence type="ECO:0000256" key="4">
    <source>
        <dbReference type="ARBA" id="ARBA00022692"/>
    </source>
</evidence>
<dbReference type="AlphaFoldDB" id="A0A0R1GWB4"/>
<feature type="transmembrane region" description="Helical" evidence="7">
    <location>
        <begin position="259"/>
        <end position="282"/>
    </location>
</feature>
<dbReference type="Gene3D" id="1.20.1250.20">
    <property type="entry name" value="MFS general substrate transporter like domains"/>
    <property type="match status" value="2"/>
</dbReference>
<dbReference type="GO" id="GO:0022857">
    <property type="term" value="F:transmembrane transporter activity"/>
    <property type="evidence" value="ECO:0007669"/>
    <property type="project" value="InterPro"/>
</dbReference>
<keyword evidence="2" id="KW-0813">Transport</keyword>
<keyword evidence="5 7" id="KW-1133">Transmembrane helix</keyword>
<feature type="transmembrane region" description="Helical" evidence="7">
    <location>
        <begin position="21"/>
        <end position="45"/>
    </location>
</feature>
<dbReference type="Pfam" id="PF00083">
    <property type="entry name" value="Sugar_tr"/>
    <property type="match status" value="1"/>
</dbReference>
<evidence type="ECO:0000256" key="6">
    <source>
        <dbReference type="ARBA" id="ARBA00023136"/>
    </source>
</evidence>
<protein>
    <recommendedName>
        <fullName evidence="8">Major facilitator superfamily (MFS) profile domain-containing protein</fullName>
    </recommendedName>
</protein>
<comment type="caution">
    <text evidence="9">The sequence shown here is derived from an EMBL/GenBank/DDBJ whole genome shotgun (WGS) entry which is preliminary data.</text>
</comment>
<dbReference type="PROSITE" id="PS50850">
    <property type="entry name" value="MFS"/>
    <property type="match status" value="1"/>
</dbReference>
<feature type="transmembrane region" description="Helical" evidence="7">
    <location>
        <begin position="90"/>
        <end position="109"/>
    </location>
</feature>
<keyword evidence="4 7" id="KW-0812">Transmembrane</keyword>
<dbReference type="SUPFAM" id="SSF103473">
    <property type="entry name" value="MFS general substrate transporter"/>
    <property type="match status" value="1"/>
</dbReference>
<dbReference type="InterPro" id="IPR005828">
    <property type="entry name" value="MFS_sugar_transport-like"/>
</dbReference>
<dbReference type="InterPro" id="IPR036259">
    <property type="entry name" value="MFS_trans_sf"/>
</dbReference>
<dbReference type="PANTHER" id="PTHR43414">
    <property type="entry name" value="MULTIDRUG RESISTANCE PROTEIN MDTG"/>
    <property type="match status" value="1"/>
</dbReference>
<name>A0A0R1GWB4_9LACO</name>
<proteinExistence type="predicted"/>
<evidence type="ECO:0000256" key="2">
    <source>
        <dbReference type="ARBA" id="ARBA00022448"/>
    </source>
</evidence>
<feature type="transmembrane region" description="Helical" evidence="7">
    <location>
        <begin position="175"/>
        <end position="198"/>
    </location>
</feature>
<comment type="subcellular location">
    <subcellularLocation>
        <location evidence="1">Cell membrane</location>
        <topology evidence="1">Multi-pass membrane protein</topology>
    </subcellularLocation>
</comment>
<keyword evidence="3" id="KW-1003">Cell membrane</keyword>
<keyword evidence="6 7" id="KW-0472">Membrane</keyword>
<dbReference type="EMBL" id="AZCV01000002">
    <property type="protein sequence ID" value="KRK38009.1"/>
    <property type="molecule type" value="Genomic_DNA"/>
</dbReference>
<feature type="domain" description="Major facilitator superfamily (MFS) profile" evidence="8">
    <location>
        <begin position="19"/>
        <end position="406"/>
    </location>
</feature>
<organism evidence="9 10">
    <name type="scientific">Amylolactobacillus amylotrophicus DSM 20534</name>
    <dbReference type="NCBI Taxonomy" id="1423722"/>
    <lineage>
        <taxon>Bacteria</taxon>
        <taxon>Bacillati</taxon>
        <taxon>Bacillota</taxon>
        <taxon>Bacilli</taxon>
        <taxon>Lactobacillales</taxon>
        <taxon>Lactobacillaceae</taxon>
        <taxon>Amylolactobacillus</taxon>
    </lineage>
</organism>
<evidence type="ECO:0000256" key="1">
    <source>
        <dbReference type="ARBA" id="ARBA00004651"/>
    </source>
</evidence>
<keyword evidence="10" id="KW-1185">Reference proteome</keyword>
<evidence type="ECO:0000313" key="10">
    <source>
        <dbReference type="Proteomes" id="UP000050909"/>
    </source>
</evidence>
<feature type="transmembrane region" description="Helical" evidence="7">
    <location>
        <begin position="377"/>
        <end position="400"/>
    </location>
</feature>
<evidence type="ECO:0000256" key="5">
    <source>
        <dbReference type="ARBA" id="ARBA00022989"/>
    </source>
</evidence>
<feature type="transmembrane region" description="Helical" evidence="7">
    <location>
        <begin position="294"/>
        <end position="312"/>
    </location>
</feature>
<accession>A0A0R1GWB4</accession>
<gene>
    <name evidence="9" type="ORF">FC62_GL000777</name>
</gene>
<feature type="transmembrane region" description="Helical" evidence="7">
    <location>
        <begin position="57"/>
        <end position="78"/>
    </location>
</feature>
<reference evidence="9 10" key="1">
    <citation type="journal article" date="2015" name="Genome Announc.">
        <title>Expanding the biotechnology potential of lactobacilli through comparative genomics of 213 strains and associated genera.</title>
        <authorList>
            <person name="Sun Z."/>
            <person name="Harris H.M."/>
            <person name="McCann A."/>
            <person name="Guo C."/>
            <person name="Argimon S."/>
            <person name="Zhang W."/>
            <person name="Yang X."/>
            <person name="Jeffery I.B."/>
            <person name="Cooney J.C."/>
            <person name="Kagawa T.F."/>
            <person name="Liu W."/>
            <person name="Song Y."/>
            <person name="Salvetti E."/>
            <person name="Wrobel A."/>
            <person name="Rasinkangas P."/>
            <person name="Parkhill J."/>
            <person name="Rea M.C."/>
            <person name="O'Sullivan O."/>
            <person name="Ritari J."/>
            <person name="Douillard F.P."/>
            <person name="Paul Ross R."/>
            <person name="Yang R."/>
            <person name="Briner A.E."/>
            <person name="Felis G.E."/>
            <person name="de Vos W.M."/>
            <person name="Barrangou R."/>
            <person name="Klaenhammer T.R."/>
            <person name="Caufield P.W."/>
            <person name="Cui Y."/>
            <person name="Zhang H."/>
            <person name="O'Toole P.W."/>
        </authorList>
    </citation>
    <scope>NUCLEOTIDE SEQUENCE [LARGE SCALE GENOMIC DNA]</scope>
    <source>
        <strain evidence="9 10">DSM 20534</strain>
    </source>
</reference>
<evidence type="ECO:0000259" key="8">
    <source>
        <dbReference type="PROSITE" id="PS50850"/>
    </source>
</evidence>